<dbReference type="InterPro" id="IPR007803">
    <property type="entry name" value="Asp/Arg/Pro-Hydrxlase"/>
</dbReference>
<keyword evidence="6" id="KW-1185">Reference proteome</keyword>
<dbReference type="PANTHER" id="PTHR46332">
    <property type="entry name" value="ASPARTATE BETA-HYDROXYLASE DOMAIN-CONTAINING PROTEIN 2"/>
    <property type="match status" value="1"/>
</dbReference>
<comment type="similarity">
    <text evidence="1">Belongs to the aspartyl/asparaginyl beta-hydroxylase family.</text>
</comment>
<accession>A0A5J6H961</accession>
<keyword evidence="2" id="KW-0223">Dioxygenase</keyword>
<dbReference type="AlphaFoldDB" id="A0A5J6H961"/>
<dbReference type="RefSeq" id="WP_055528977.1">
    <property type="nucleotide sequence ID" value="NZ_CP023695.1"/>
</dbReference>
<protein>
    <submittedName>
        <fullName evidence="5">Aspartyl/asparaginyl beta-hydroxylase domain-containing protein</fullName>
    </submittedName>
</protein>
<dbReference type="InterPro" id="IPR027443">
    <property type="entry name" value="IPNS-like_sf"/>
</dbReference>
<dbReference type="InterPro" id="IPR051821">
    <property type="entry name" value="Asp/Asn_beta-hydroxylase"/>
</dbReference>
<evidence type="ECO:0000313" key="6">
    <source>
        <dbReference type="Proteomes" id="UP000326553"/>
    </source>
</evidence>
<dbReference type="PANTHER" id="PTHR46332:SF5">
    <property type="entry name" value="ASPARTATE BETA-HYDROXYLASE DOMAIN CONTAINING 2"/>
    <property type="match status" value="1"/>
</dbReference>
<feature type="domain" description="Aspartyl/asparaginy/proline hydroxylase" evidence="4">
    <location>
        <begin position="48"/>
        <end position="199"/>
    </location>
</feature>
<evidence type="ECO:0000256" key="3">
    <source>
        <dbReference type="ARBA" id="ARBA00023002"/>
    </source>
</evidence>
<sequence>MKGSLSINQPGVRKAVNNYFLRNSGGKSRFRIMSPYALFPEARKLDFQFDQIKAEVTRLVETRNVRAYGDIDPLRAAEVSEEWRLYYAYMLGETNPNAYRDCPTFVDFAERTPSVVNAIIAILEPGVTLKAHEGPYAGILRYHLPLTVPENNPPRLRVDKEMHTWKEGEAILIDDTFEHEVYNESDGQRVMLIIDIRRPMGLVPDAVNKLSLRAKRKWSAQFIEQSNGDI</sequence>
<dbReference type="OrthoDB" id="21665at2"/>
<dbReference type="Pfam" id="PF05118">
    <property type="entry name" value="Asp_Arg_Hydrox"/>
    <property type="match status" value="1"/>
</dbReference>
<evidence type="ECO:0000256" key="2">
    <source>
        <dbReference type="ARBA" id="ARBA00022964"/>
    </source>
</evidence>
<dbReference type="KEGG" id="salw:CP975_03110"/>
<keyword evidence="3" id="KW-0560">Oxidoreductase</keyword>
<organism evidence="5 6">
    <name type="scientific">Streptomyces alboniger</name>
    <dbReference type="NCBI Taxonomy" id="132473"/>
    <lineage>
        <taxon>Bacteria</taxon>
        <taxon>Bacillati</taxon>
        <taxon>Actinomycetota</taxon>
        <taxon>Actinomycetes</taxon>
        <taxon>Kitasatosporales</taxon>
        <taxon>Streptomycetaceae</taxon>
        <taxon>Streptomyces</taxon>
        <taxon>Streptomyces aurantiacus group</taxon>
    </lineage>
</organism>
<dbReference type="EMBL" id="CP023695">
    <property type="protein sequence ID" value="QEV16626.1"/>
    <property type="molecule type" value="Genomic_DNA"/>
</dbReference>
<reference evidence="5 6" key="1">
    <citation type="submission" date="2017-09" db="EMBL/GenBank/DDBJ databases">
        <authorList>
            <person name="Lee N."/>
            <person name="Cho B.-K."/>
        </authorList>
    </citation>
    <scope>NUCLEOTIDE SEQUENCE [LARGE SCALE GENOMIC DNA]</scope>
    <source>
        <strain evidence="5 6">ATCC 12461</strain>
    </source>
</reference>
<evidence type="ECO:0000259" key="4">
    <source>
        <dbReference type="Pfam" id="PF05118"/>
    </source>
</evidence>
<dbReference type="GO" id="GO:0051213">
    <property type="term" value="F:dioxygenase activity"/>
    <property type="evidence" value="ECO:0007669"/>
    <property type="project" value="UniProtKB-KW"/>
</dbReference>
<evidence type="ECO:0000313" key="5">
    <source>
        <dbReference type="EMBL" id="QEV16626.1"/>
    </source>
</evidence>
<dbReference type="Gene3D" id="2.60.120.330">
    <property type="entry name" value="B-lactam Antibiotic, Isopenicillin N Synthase, Chain"/>
    <property type="match status" value="1"/>
</dbReference>
<dbReference type="SUPFAM" id="SSF51197">
    <property type="entry name" value="Clavaminate synthase-like"/>
    <property type="match status" value="1"/>
</dbReference>
<name>A0A5J6H961_STRAD</name>
<dbReference type="Proteomes" id="UP000326553">
    <property type="component" value="Chromosome"/>
</dbReference>
<gene>
    <name evidence="5" type="ORF">CP975_03110</name>
</gene>
<evidence type="ECO:0000256" key="1">
    <source>
        <dbReference type="ARBA" id="ARBA00007730"/>
    </source>
</evidence>
<proteinExistence type="inferred from homology"/>